<dbReference type="EMBL" id="JAFBMS010000043">
    <property type="protein sequence ID" value="KAG9340428.1"/>
    <property type="molecule type" value="Genomic_DNA"/>
</dbReference>
<dbReference type="Proteomes" id="UP000824540">
    <property type="component" value="Unassembled WGS sequence"/>
</dbReference>
<keyword evidence="2" id="KW-1185">Reference proteome</keyword>
<name>A0A8T2NSA9_9TELE</name>
<protein>
    <submittedName>
        <fullName evidence="1">Uncharacterized protein</fullName>
    </submittedName>
</protein>
<evidence type="ECO:0000313" key="2">
    <source>
        <dbReference type="Proteomes" id="UP000824540"/>
    </source>
</evidence>
<gene>
    <name evidence="1" type="ORF">JZ751_021541</name>
</gene>
<evidence type="ECO:0000313" key="1">
    <source>
        <dbReference type="EMBL" id="KAG9340428.1"/>
    </source>
</evidence>
<organism evidence="1 2">
    <name type="scientific">Albula glossodonta</name>
    <name type="common">roundjaw bonefish</name>
    <dbReference type="NCBI Taxonomy" id="121402"/>
    <lineage>
        <taxon>Eukaryota</taxon>
        <taxon>Metazoa</taxon>
        <taxon>Chordata</taxon>
        <taxon>Craniata</taxon>
        <taxon>Vertebrata</taxon>
        <taxon>Euteleostomi</taxon>
        <taxon>Actinopterygii</taxon>
        <taxon>Neopterygii</taxon>
        <taxon>Teleostei</taxon>
        <taxon>Albuliformes</taxon>
        <taxon>Albulidae</taxon>
        <taxon>Albula</taxon>
    </lineage>
</organism>
<sequence length="93" mass="10120">MGPGFHQSCASPSNIPFYDTVHQNQRGRGLMCQISRDKHRHCVCDRTRDTPKRAVGVSPKTSRCLCDTATGSSPVGGVWGIGQVFLRGQGKSF</sequence>
<accession>A0A8T2NSA9</accession>
<proteinExistence type="predicted"/>
<reference evidence="1" key="1">
    <citation type="thesis" date="2021" institute="BYU ScholarsArchive" country="Provo, UT, USA">
        <title>Applications of and Algorithms for Genome Assembly and Genomic Analyses with an Emphasis on Marine Teleosts.</title>
        <authorList>
            <person name="Pickett B.D."/>
        </authorList>
    </citation>
    <scope>NUCLEOTIDE SEQUENCE</scope>
    <source>
        <strain evidence="1">HI-2016</strain>
    </source>
</reference>
<comment type="caution">
    <text evidence="1">The sequence shown here is derived from an EMBL/GenBank/DDBJ whole genome shotgun (WGS) entry which is preliminary data.</text>
</comment>
<dbReference type="AlphaFoldDB" id="A0A8T2NSA9"/>